<dbReference type="PIRSF" id="PIRSF006816">
    <property type="entry name" value="Cyc3_hyd_g"/>
    <property type="match status" value="1"/>
</dbReference>
<gene>
    <name evidence="3" type="ORF">N47_A11320</name>
</gene>
<dbReference type="GO" id="GO:0016491">
    <property type="term" value="F:oxidoreductase activity"/>
    <property type="evidence" value="ECO:0007669"/>
    <property type="project" value="InterPro"/>
</dbReference>
<dbReference type="PANTHER" id="PTHR43513">
    <property type="entry name" value="DIHYDROOROTATE DEHYDROGENASE B (NAD(+)), ELECTRON TRANSFER SUBUNIT"/>
    <property type="match status" value="1"/>
</dbReference>
<dbReference type="Pfam" id="PF10418">
    <property type="entry name" value="DHODB_Fe-S_bind"/>
    <property type="match status" value="1"/>
</dbReference>
<dbReference type="InterPro" id="IPR012165">
    <property type="entry name" value="Cyt_c3_hydrogenase_gsu"/>
</dbReference>
<protein>
    <submittedName>
        <fullName evidence="3">Probable dihydroorotate dehydrogenase electron transfer subunit</fullName>
    </submittedName>
</protein>
<dbReference type="SUPFAM" id="SSF63380">
    <property type="entry name" value="Riboflavin synthase domain-like"/>
    <property type="match status" value="1"/>
</dbReference>
<organism evidence="3">
    <name type="scientific">uncultured Desulfobacterium sp</name>
    <dbReference type="NCBI Taxonomy" id="201089"/>
    <lineage>
        <taxon>Bacteria</taxon>
        <taxon>Pseudomonadati</taxon>
        <taxon>Thermodesulfobacteriota</taxon>
        <taxon>Desulfobacteria</taxon>
        <taxon>Desulfobacterales</taxon>
        <taxon>Desulfobacteriaceae</taxon>
        <taxon>Desulfobacterium</taxon>
        <taxon>environmental samples</taxon>
    </lineage>
</organism>
<keyword evidence="1" id="KW-0408">Iron</keyword>
<dbReference type="GO" id="GO:0051537">
    <property type="term" value="F:2 iron, 2 sulfur cluster binding"/>
    <property type="evidence" value="ECO:0007669"/>
    <property type="project" value="UniProtKB-KW"/>
</dbReference>
<dbReference type="NCBIfam" id="NF004862">
    <property type="entry name" value="PRK06222.1"/>
    <property type="match status" value="1"/>
</dbReference>
<dbReference type="SUPFAM" id="SSF52343">
    <property type="entry name" value="Ferredoxin reductase-like, C-terminal NADP-linked domain"/>
    <property type="match status" value="1"/>
</dbReference>
<feature type="binding site" evidence="1">
    <location>
        <position position="244"/>
    </location>
    <ligand>
        <name>[2Fe-2S] cluster</name>
        <dbReference type="ChEBI" id="CHEBI:190135"/>
    </ligand>
</feature>
<dbReference type="InterPro" id="IPR019480">
    <property type="entry name" value="Dihydroorotate_DH_Fe-S-bd"/>
</dbReference>
<name>E1Y959_9BACT</name>
<dbReference type="AlphaFoldDB" id="E1Y959"/>
<dbReference type="Gene3D" id="3.40.50.80">
    <property type="entry name" value="Nucleotide-binding domain of ferredoxin-NADP reductase (FNR) module"/>
    <property type="match status" value="1"/>
</dbReference>
<reference evidence="3" key="1">
    <citation type="journal article" date="2011" name="Environ. Microbiol.">
        <title>Genomic insights into the metabolic potential of the polycyclic aromatic hydrocarbon degrading sulfate-reducing Deltaproteobacterium N47.</title>
        <authorList>
            <person name="Bergmann F."/>
            <person name="Selesi D."/>
            <person name="Weinmaier T."/>
            <person name="Tischler P."/>
            <person name="Rattei T."/>
            <person name="Meckenstock R.U."/>
        </authorList>
    </citation>
    <scope>NUCLEOTIDE SEQUENCE</scope>
</reference>
<dbReference type="EMBL" id="FR695864">
    <property type="protein sequence ID" value="CBX27103.1"/>
    <property type="molecule type" value="Genomic_DNA"/>
</dbReference>
<feature type="domain" description="FAD-binding FR-type" evidence="2">
    <location>
        <begin position="4"/>
        <end position="103"/>
    </location>
</feature>
<dbReference type="Pfam" id="PF00175">
    <property type="entry name" value="NAD_binding_1"/>
    <property type="match status" value="1"/>
</dbReference>
<dbReference type="PANTHER" id="PTHR43513:SF3">
    <property type="entry name" value="DIHYDROOROTATE DEHYDROGENASE B (NAD(+)), ELECTRON TRANSFER SUBUNIT-RELATED"/>
    <property type="match status" value="1"/>
</dbReference>
<dbReference type="GO" id="GO:0050660">
    <property type="term" value="F:flavin adenine dinucleotide binding"/>
    <property type="evidence" value="ECO:0007669"/>
    <property type="project" value="InterPro"/>
</dbReference>
<feature type="binding site" evidence="1">
    <location>
        <position position="229"/>
    </location>
    <ligand>
        <name>[2Fe-2S] cluster</name>
        <dbReference type="ChEBI" id="CHEBI:190135"/>
    </ligand>
</feature>
<keyword evidence="1" id="KW-0001">2Fe-2S</keyword>
<evidence type="ECO:0000259" key="2">
    <source>
        <dbReference type="PROSITE" id="PS51384"/>
    </source>
</evidence>
<dbReference type="InterPro" id="IPR001433">
    <property type="entry name" value="OxRdtase_FAD/NAD-bd"/>
</dbReference>
<proteinExistence type="predicted"/>
<evidence type="ECO:0000313" key="3">
    <source>
        <dbReference type="EMBL" id="CBX27103.1"/>
    </source>
</evidence>
<dbReference type="InterPro" id="IPR017927">
    <property type="entry name" value="FAD-bd_FR_type"/>
</dbReference>
<evidence type="ECO:0000256" key="1">
    <source>
        <dbReference type="PIRSR" id="PIRSR006816-2"/>
    </source>
</evidence>
<sequence length="283" mass="30707">MLFWRSTMFKIVKREEMAGGTVILNEIEAPLIAQKAKPGQFVIMKANETGERVPLTMADSDPKSGTITVIYMVVGKSTALFKSLKVGEGYQDVIGPLGKPTHVEKLGTVVCVGGGTGVAVLHPITRALKEAGNHVIAIIGARNKDLLILEDHMKAASNELFVCTDDGSYGHHGFVTDILKKMLETKDVKLVVGIGPVPMMKFVSKMTKEYNVKTLVSLNPIMIDGTGMCGGCRVSVGGETKFACVDGPEFDGHQVDFDGLMQRLQAYCVEEKECHDAFCKLNR</sequence>
<dbReference type="GO" id="GO:0006221">
    <property type="term" value="P:pyrimidine nucleotide biosynthetic process"/>
    <property type="evidence" value="ECO:0007669"/>
    <property type="project" value="InterPro"/>
</dbReference>
<dbReference type="Gene3D" id="2.40.30.10">
    <property type="entry name" value="Translation factors"/>
    <property type="match status" value="1"/>
</dbReference>
<dbReference type="PROSITE" id="PS51384">
    <property type="entry name" value="FAD_FR"/>
    <property type="match status" value="1"/>
</dbReference>
<dbReference type="InterPro" id="IPR017938">
    <property type="entry name" value="Riboflavin_synthase-like_b-brl"/>
</dbReference>
<dbReference type="CDD" id="cd06219">
    <property type="entry name" value="DHOD_e_trans_like1"/>
    <property type="match status" value="1"/>
</dbReference>
<keyword evidence="1" id="KW-0479">Metal-binding</keyword>
<dbReference type="InterPro" id="IPR050353">
    <property type="entry name" value="PyrK_electron_transfer"/>
</dbReference>
<dbReference type="InterPro" id="IPR039261">
    <property type="entry name" value="FNR_nucleotide-bd"/>
</dbReference>
<accession>E1Y959</accession>
<dbReference type="GO" id="GO:0046872">
    <property type="term" value="F:metal ion binding"/>
    <property type="evidence" value="ECO:0007669"/>
    <property type="project" value="UniProtKB-KW"/>
</dbReference>
<feature type="binding site" evidence="1">
    <location>
        <position position="232"/>
    </location>
    <ligand>
        <name>[2Fe-2S] cluster</name>
        <dbReference type="ChEBI" id="CHEBI:190135"/>
    </ligand>
</feature>
<keyword evidence="1" id="KW-0411">Iron-sulfur</keyword>
<comment type="cofactor">
    <cofactor evidence="1">
        <name>[2Fe-2S] cluster</name>
        <dbReference type="ChEBI" id="CHEBI:190135"/>
    </cofactor>
    <text evidence="1">Binds 1 [2Fe-2S] cluster per subunit.</text>
</comment>